<keyword evidence="2" id="KW-1003">Cell membrane</keyword>
<dbReference type="PRINTS" id="PR00260">
    <property type="entry name" value="CHEMTRNSDUCR"/>
</dbReference>
<name>A0A437LAU0_9BURK</name>
<gene>
    <name evidence="11" type="ORF">EOD73_17200</name>
</gene>
<dbReference type="Gene3D" id="1.10.287.950">
    <property type="entry name" value="Methyl-accepting chemotaxis protein"/>
    <property type="match status" value="1"/>
</dbReference>
<protein>
    <submittedName>
        <fullName evidence="11">Methyl-accepting chemotaxis protein</fullName>
    </submittedName>
</protein>
<dbReference type="InterPro" id="IPR029151">
    <property type="entry name" value="Sensor-like_sf"/>
</dbReference>
<feature type="region of interest" description="Disordered" evidence="8">
    <location>
        <begin position="606"/>
        <end position="664"/>
    </location>
</feature>
<dbReference type="CDD" id="cd06225">
    <property type="entry name" value="HAMP"/>
    <property type="match status" value="1"/>
</dbReference>
<comment type="subcellular location">
    <subcellularLocation>
        <location evidence="1">Cell membrane</location>
        <topology evidence="1">Multi-pass membrane protein</topology>
    </subcellularLocation>
</comment>
<feature type="domain" description="Methyl-accepting transducer" evidence="9">
    <location>
        <begin position="354"/>
        <end position="583"/>
    </location>
</feature>
<dbReference type="CDD" id="cd12912">
    <property type="entry name" value="PDC2_MCP_like"/>
    <property type="match status" value="1"/>
</dbReference>
<feature type="domain" description="HAMP" evidence="10">
    <location>
        <begin position="295"/>
        <end position="349"/>
    </location>
</feature>
<sequence length="664" mass="67921">MKSLKQRLFALGTGVVLLALLVATAASYFDARGHVRAQSLALLDEVAQGQAQAIGAWVEVQQNIVESLKPAVALDDPRPFLAQAAQSGSMDLAYIGHEDKRMLQHKDMPLSDGYDPTKRPWYLQAAGSDKVVLTEPYIDDSTKKPVITFAKAVKDGGGTKAVVASDVYMDGVVATLKRIKPTPSGFALLVSADGRVMAHPNPALLLKPASDLAAVLTPAGLKALSAPGGGWLEGQSGTQSLLLRGAPVAGTDWMLVVASDAGEALAPLKSLLLKAVGVTVVMVALAGALMGGMVNRMLGGLQRTREAMDEVGAGGGDLTRRLPVEGEDEVAQIAKAFNTFAEKLQGIMRDVNASTGSIGTASSEIAMGAQDLSQRTEQTASNLQQASSAMDNLTAAVRQTADSATTANQLAASAAEAAAKGGAVVGQVVSTMQDINTSSRRISDIIGVIDGIAFQTNILALNAAVEAARAGEQGRGFAVVAGEVRSLAQRSAEAAREIKGLIGASVERVEAGSSLVQEAGAAMDEIVAGVRRVTDIIGEISAAAREQSEGIGSVNGTMAQLDQATQQNAALVEQSAAAAESLKDQAQRLADIIAVFKVGQGTLHQPPALRSAPAAKGPAPAPRPAAAKAAPPAARPAMAARSAPAAAPVSAPPASGGDGDWETF</sequence>
<dbReference type="PANTHER" id="PTHR43531">
    <property type="entry name" value="PROTEIN ICFG"/>
    <property type="match status" value="1"/>
</dbReference>
<evidence type="ECO:0000259" key="9">
    <source>
        <dbReference type="PROSITE" id="PS50111"/>
    </source>
</evidence>
<dbReference type="InterPro" id="IPR004089">
    <property type="entry name" value="MCPsignal_dom"/>
</dbReference>
<keyword evidence="12" id="KW-1185">Reference proteome</keyword>
<dbReference type="Pfam" id="PF00672">
    <property type="entry name" value="HAMP"/>
    <property type="match status" value="1"/>
</dbReference>
<keyword evidence="3" id="KW-0812">Transmembrane</keyword>
<evidence type="ECO:0000313" key="12">
    <source>
        <dbReference type="Proteomes" id="UP000288587"/>
    </source>
</evidence>
<dbReference type="RefSeq" id="WP_127684277.1">
    <property type="nucleotide sequence ID" value="NZ_SACM01000006.1"/>
</dbReference>
<reference evidence="11 12" key="1">
    <citation type="submission" date="2019-01" db="EMBL/GenBank/DDBJ databases">
        <authorList>
            <person name="Chen W.-M."/>
        </authorList>
    </citation>
    <scope>NUCLEOTIDE SEQUENCE [LARGE SCALE GENOMIC DNA]</scope>
    <source>
        <strain evidence="11 12">CCP-18</strain>
    </source>
</reference>
<dbReference type="Pfam" id="PF02743">
    <property type="entry name" value="dCache_1"/>
    <property type="match status" value="1"/>
</dbReference>
<dbReference type="Gene3D" id="3.30.450.20">
    <property type="entry name" value="PAS domain"/>
    <property type="match status" value="2"/>
</dbReference>
<evidence type="ECO:0000256" key="1">
    <source>
        <dbReference type="ARBA" id="ARBA00004651"/>
    </source>
</evidence>
<evidence type="ECO:0000313" key="11">
    <source>
        <dbReference type="EMBL" id="RVT82469.1"/>
    </source>
</evidence>
<dbReference type="AlphaFoldDB" id="A0A437LAU0"/>
<evidence type="ECO:0000256" key="4">
    <source>
        <dbReference type="ARBA" id="ARBA00022989"/>
    </source>
</evidence>
<evidence type="ECO:0000256" key="7">
    <source>
        <dbReference type="PROSITE-ProRule" id="PRU00284"/>
    </source>
</evidence>
<feature type="compositionally biased region" description="Low complexity" evidence="8">
    <location>
        <begin position="610"/>
        <end position="655"/>
    </location>
</feature>
<comment type="similarity">
    <text evidence="6">Belongs to the methyl-accepting chemotaxis (MCP) protein family.</text>
</comment>
<dbReference type="OrthoDB" id="2489132at2"/>
<evidence type="ECO:0000259" key="10">
    <source>
        <dbReference type="PROSITE" id="PS50885"/>
    </source>
</evidence>
<dbReference type="CDD" id="cd11386">
    <property type="entry name" value="MCP_signal"/>
    <property type="match status" value="1"/>
</dbReference>
<evidence type="ECO:0000256" key="2">
    <source>
        <dbReference type="ARBA" id="ARBA00022475"/>
    </source>
</evidence>
<evidence type="ECO:0000256" key="6">
    <source>
        <dbReference type="ARBA" id="ARBA00029447"/>
    </source>
</evidence>
<dbReference type="InterPro" id="IPR003660">
    <property type="entry name" value="HAMP_dom"/>
</dbReference>
<keyword evidence="4" id="KW-1133">Transmembrane helix</keyword>
<dbReference type="Proteomes" id="UP000288587">
    <property type="component" value="Unassembled WGS sequence"/>
</dbReference>
<dbReference type="Pfam" id="PF00015">
    <property type="entry name" value="MCPsignal"/>
    <property type="match status" value="1"/>
</dbReference>
<dbReference type="PROSITE" id="PS50111">
    <property type="entry name" value="CHEMOTAXIS_TRANSDUC_2"/>
    <property type="match status" value="1"/>
</dbReference>
<proteinExistence type="inferred from homology"/>
<evidence type="ECO:0000256" key="3">
    <source>
        <dbReference type="ARBA" id="ARBA00022692"/>
    </source>
</evidence>
<dbReference type="InterPro" id="IPR004090">
    <property type="entry name" value="Chemotax_Me-accpt_rcpt"/>
</dbReference>
<dbReference type="SMART" id="SM00283">
    <property type="entry name" value="MA"/>
    <property type="match status" value="1"/>
</dbReference>
<dbReference type="GO" id="GO:0005886">
    <property type="term" value="C:plasma membrane"/>
    <property type="evidence" value="ECO:0007669"/>
    <property type="project" value="UniProtKB-SubCell"/>
</dbReference>
<dbReference type="PROSITE" id="PS50885">
    <property type="entry name" value="HAMP"/>
    <property type="match status" value="1"/>
</dbReference>
<evidence type="ECO:0000256" key="8">
    <source>
        <dbReference type="SAM" id="MobiDB-lite"/>
    </source>
</evidence>
<dbReference type="GO" id="GO:0006935">
    <property type="term" value="P:chemotaxis"/>
    <property type="evidence" value="ECO:0007669"/>
    <property type="project" value="InterPro"/>
</dbReference>
<dbReference type="InterPro" id="IPR051310">
    <property type="entry name" value="MCP_chemotaxis"/>
</dbReference>
<dbReference type="EMBL" id="SACM01000006">
    <property type="protein sequence ID" value="RVT82469.1"/>
    <property type="molecule type" value="Genomic_DNA"/>
</dbReference>
<dbReference type="CDD" id="cd12913">
    <property type="entry name" value="PDC1_MCP_like"/>
    <property type="match status" value="1"/>
</dbReference>
<dbReference type="GO" id="GO:0004888">
    <property type="term" value="F:transmembrane signaling receptor activity"/>
    <property type="evidence" value="ECO:0007669"/>
    <property type="project" value="InterPro"/>
</dbReference>
<dbReference type="GO" id="GO:0007165">
    <property type="term" value="P:signal transduction"/>
    <property type="evidence" value="ECO:0007669"/>
    <property type="project" value="UniProtKB-KW"/>
</dbReference>
<accession>A0A437LAU0</accession>
<dbReference type="InterPro" id="IPR033479">
    <property type="entry name" value="dCache_1"/>
</dbReference>
<keyword evidence="7" id="KW-0807">Transducer</keyword>
<dbReference type="PANTHER" id="PTHR43531:SF16">
    <property type="entry name" value="METHYL-ACCEPTING CHEMOTAXIS PROTEIN II"/>
    <property type="match status" value="1"/>
</dbReference>
<evidence type="ECO:0000256" key="5">
    <source>
        <dbReference type="ARBA" id="ARBA00023136"/>
    </source>
</evidence>
<dbReference type="SUPFAM" id="SSF58104">
    <property type="entry name" value="Methyl-accepting chemotaxis protein (MCP) signaling domain"/>
    <property type="match status" value="1"/>
</dbReference>
<keyword evidence="5" id="KW-0472">Membrane</keyword>
<comment type="caution">
    <text evidence="11">The sequence shown here is derived from an EMBL/GenBank/DDBJ whole genome shotgun (WGS) entry which is preliminary data.</text>
</comment>
<dbReference type="FunFam" id="1.10.287.950:FF:000001">
    <property type="entry name" value="Methyl-accepting chemotaxis sensory transducer"/>
    <property type="match status" value="1"/>
</dbReference>
<dbReference type="SMART" id="SM00304">
    <property type="entry name" value="HAMP"/>
    <property type="match status" value="1"/>
</dbReference>
<dbReference type="SUPFAM" id="SSF103190">
    <property type="entry name" value="Sensory domain-like"/>
    <property type="match status" value="1"/>
</dbReference>
<organism evidence="11 12">
    <name type="scientific">Inhella crocodyli</name>
    <dbReference type="NCBI Taxonomy" id="2499851"/>
    <lineage>
        <taxon>Bacteria</taxon>
        <taxon>Pseudomonadati</taxon>
        <taxon>Pseudomonadota</taxon>
        <taxon>Betaproteobacteria</taxon>
        <taxon>Burkholderiales</taxon>
        <taxon>Sphaerotilaceae</taxon>
        <taxon>Inhella</taxon>
    </lineage>
</organism>